<dbReference type="SUPFAM" id="SSF46785">
    <property type="entry name" value="Winged helix' DNA-binding domain"/>
    <property type="match status" value="2"/>
</dbReference>
<evidence type="ECO:0000313" key="3">
    <source>
        <dbReference type="EMBL" id="CAA9484926.1"/>
    </source>
</evidence>
<dbReference type="PANTHER" id="PTHR38768">
    <property type="entry name" value="UPF0502 PROTEIN YCEH"/>
    <property type="match status" value="1"/>
</dbReference>
<dbReference type="InterPro" id="IPR036388">
    <property type="entry name" value="WH-like_DNA-bd_sf"/>
</dbReference>
<dbReference type="HAMAP" id="MF_01584">
    <property type="entry name" value="UPF0502"/>
    <property type="match status" value="1"/>
</dbReference>
<feature type="compositionally biased region" description="Basic and acidic residues" evidence="2">
    <location>
        <begin position="143"/>
        <end position="160"/>
    </location>
</feature>
<dbReference type="InterPro" id="IPR036390">
    <property type="entry name" value="WH_DNA-bd_sf"/>
</dbReference>
<accession>A0A6J4S4C5</accession>
<dbReference type="AlphaFoldDB" id="A0A6J4S4C5"/>
<dbReference type="InterPro" id="IPR007432">
    <property type="entry name" value="DUF480"/>
</dbReference>
<feature type="region of interest" description="Disordered" evidence="2">
    <location>
        <begin position="143"/>
        <end position="174"/>
    </location>
</feature>
<dbReference type="EMBL" id="CADCVQ010000053">
    <property type="protein sequence ID" value="CAA9484926.1"/>
    <property type="molecule type" value="Genomic_DNA"/>
</dbReference>
<sequence>MDLSAAEIRVLGCLLEKQRTTPDTYPLTLNALRAACNQSTNRDPVVAYDEATIRDAITRLSRRRWARLASGAGSRASKYRHLLDESLTGAPDELAMLCLLMLRGPQTPGELKGRAERLHPFTDLAAVHTTLERLIERELVEQLPRRPGQKEERYAHRLSDDEAPEPSYAAASMSVPASAAEPVVIRPAPGRPMPAAPEAAPRTELPLADRVARLEDEVAQLRAELRALRGR</sequence>
<evidence type="ECO:0000256" key="1">
    <source>
        <dbReference type="HAMAP-Rule" id="MF_01584"/>
    </source>
</evidence>
<protein>
    <submittedName>
        <fullName evidence="3">Virulence factor mviM</fullName>
    </submittedName>
</protein>
<proteinExistence type="inferred from homology"/>
<dbReference type="Pfam" id="PF04337">
    <property type="entry name" value="DUF480"/>
    <property type="match status" value="1"/>
</dbReference>
<dbReference type="Gene3D" id="1.10.10.10">
    <property type="entry name" value="Winged helix-like DNA-binding domain superfamily/Winged helix DNA-binding domain"/>
    <property type="match status" value="2"/>
</dbReference>
<feature type="region of interest" description="Disordered" evidence="2">
    <location>
        <begin position="185"/>
        <end position="204"/>
    </location>
</feature>
<comment type="similarity">
    <text evidence="1">Belongs to the UPF0502 family.</text>
</comment>
<dbReference type="PANTHER" id="PTHR38768:SF1">
    <property type="entry name" value="UPF0502 PROTEIN YCEH"/>
    <property type="match status" value="1"/>
</dbReference>
<gene>
    <name evidence="3" type="ORF">AVDCRST_MAG67-1040</name>
</gene>
<organism evidence="3">
    <name type="scientific">uncultured Solirubrobacteraceae bacterium</name>
    <dbReference type="NCBI Taxonomy" id="1162706"/>
    <lineage>
        <taxon>Bacteria</taxon>
        <taxon>Bacillati</taxon>
        <taxon>Actinomycetota</taxon>
        <taxon>Thermoleophilia</taxon>
        <taxon>Solirubrobacterales</taxon>
        <taxon>Solirubrobacteraceae</taxon>
        <taxon>environmental samples</taxon>
    </lineage>
</organism>
<evidence type="ECO:0000256" key="2">
    <source>
        <dbReference type="SAM" id="MobiDB-lite"/>
    </source>
</evidence>
<name>A0A6J4S4C5_9ACTN</name>
<reference evidence="3" key="1">
    <citation type="submission" date="2020-02" db="EMBL/GenBank/DDBJ databases">
        <authorList>
            <person name="Meier V. D."/>
        </authorList>
    </citation>
    <scope>NUCLEOTIDE SEQUENCE</scope>
    <source>
        <strain evidence="3">AVDCRST_MAG67</strain>
    </source>
</reference>